<reference evidence="6 7" key="1">
    <citation type="submission" date="2024-02" db="EMBL/GenBank/DDBJ databases">
        <authorList>
            <person name="Chen Y."/>
            <person name="Shah S."/>
            <person name="Dougan E. K."/>
            <person name="Thang M."/>
            <person name="Chan C."/>
        </authorList>
    </citation>
    <scope>NUCLEOTIDE SEQUENCE [LARGE SCALE GENOMIC DNA]</scope>
</reference>
<feature type="region of interest" description="Disordered" evidence="3">
    <location>
        <begin position="571"/>
        <end position="601"/>
    </location>
</feature>
<keyword evidence="6" id="KW-0645">Protease</keyword>
<dbReference type="PANTHER" id="PTHR37984">
    <property type="entry name" value="PROTEIN CBG26694"/>
    <property type="match status" value="1"/>
</dbReference>
<feature type="region of interest" description="Disordered" evidence="3">
    <location>
        <begin position="226"/>
        <end position="284"/>
    </location>
</feature>
<name>A0ABP0RGC2_9DINO</name>
<evidence type="ECO:0000259" key="5">
    <source>
        <dbReference type="PROSITE" id="PS50994"/>
    </source>
</evidence>
<dbReference type="SUPFAM" id="SSF53098">
    <property type="entry name" value="Ribonuclease H-like"/>
    <property type="match status" value="1"/>
</dbReference>
<dbReference type="InterPro" id="IPR012337">
    <property type="entry name" value="RNaseH-like_sf"/>
</dbReference>
<dbReference type="Pfam" id="PF00665">
    <property type="entry name" value="rve"/>
    <property type="match status" value="1"/>
</dbReference>
<dbReference type="SUPFAM" id="SSF56672">
    <property type="entry name" value="DNA/RNA polymerases"/>
    <property type="match status" value="1"/>
</dbReference>
<feature type="compositionally biased region" description="Acidic residues" evidence="3">
    <location>
        <begin position="79"/>
        <end position="89"/>
    </location>
</feature>
<keyword evidence="7" id="KW-1185">Reference proteome</keyword>
<evidence type="ECO:0000256" key="2">
    <source>
        <dbReference type="SAM" id="Coils"/>
    </source>
</evidence>
<accession>A0ABP0RGC2</accession>
<dbReference type="InterPro" id="IPR001584">
    <property type="entry name" value="Integrase_cat-core"/>
</dbReference>
<feature type="zinc finger region" description="C3H1-type" evidence="1">
    <location>
        <begin position="604"/>
        <end position="632"/>
    </location>
</feature>
<feature type="domain" description="C3H1-type" evidence="4">
    <location>
        <begin position="604"/>
        <end position="632"/>
    </location>
</feature>
<dbReference type="SMART" id="SM00356">
    <property type="entry name" value="ZnF_C3H1"/>
    <property type="match status" value="2"/>
</dbReference>
<feature type="compositionally biased region" description="Low complexity" evidence="3">
    <location>
        <begin position="92"/>
        <end position="105"/>
    </location>
</feature>
<feature type="domain" description="C3H1-type" evidence="4">
    <location>
        <begin position="676"/>
        <end position="704"/>
    </location>
</feature>
<organism evidence="6 7">
    <name type="scientific">Durusdinium trenchii</name>
    <dbReference type="NCBI Taxonomy" id="1381693"/>
    <lineage>
        <taxon>Eukaryota</taxon>
        <taxon>Sar</taxon>
        <taxon>Alveolata</taxon>
        <taxon>Dinophyceae</taxon>
        <taxon>Suessiales</taxon>
        <taxon>Symbiodiniaceae</taxon>
        <taxon>Durusdinium</taxon>
    </lineage>
</organism>
<protein>
    <submittedName>
        <fullName evidence="6">Pro-Pol polyprotein (Pr125Pol) [Cleaved into: Protease/Reverse transcriptase/ribonuclease H (p87Pro-RT-RNaseH)</fullName>
    </submittedName>
</protein>
<dbReference type="PROSITE" id="PS50994">
    <property type="entry name" value="INTEGRASE"/>
    <property type="match status" value="1"/>
</dbReference>
<feature type="zinc finger region" description="C3H1-type" evidence="1">
    <location>
        <begin position="676"/>
        <end position="704"/>
    </location>
</feature>
<keyword evidence="1" id="KW-0862">Zinc</keyword>
<dbReference type="PROSITE" id="PS50103">
    <property type="entry name" value="ZF_C3H1"/>
    <property type="match status" value="2"/>
</dbReference>
<comment type="caution">
    <text evidence="6">The sequence shown here is derived from an EMBL/GenBank/DDBJ whole genome shotgun (WGS) entry which is preliminary data.</text>
</comment>
<evidence type="ECO:0000259" key="4">
    <source>
        <dbReference type="PROSITE" id="PS50103"/>
    </source>
</evidence>
<proteinExistence type="predicted"/>
<feature type="region of interest" description="Disordered" evidence="3">
    <location>
        <begin position="73"/>
        <end position="119"/>
    </location>
</feature>
<feature type="compositionally biased region" description="Basic residues" evidence="3">
    <location>
        <begin position="40"/>
        <end position="50"/>
    </location>
</feature>
<sequence length="2913" mass="319171">MSREVAGEEEGVTLLEAIRDGRVPTPQEMTFPRWQAWRRAAGRRPTRRRDGRGLPTGEEVALWRSVMDELYGEGRAAELDEGDEEEEEERPSASASPSVASREVALVNSPRPSSVGTGGVSVVSLRAKLQALYDPSAEEFGAYLMRMGRTISALQALDAAVPPGLLETVTRKAEFMIELYGEHGGLDKVRAVRFLRDKFVACAQDETLDPRERDSSIAAIGELIEQLGGKPSSSPGKVYSTPSGAEEATVPVARGPVSGLRDVGRGQRPAPGPAPSSGPEQDGDFSLRAKLAALEMELEAMKREKAESEAGSALGSEQGLAAALAQQKAALEAQTKVLQEALGRGGGNQSVTAVKTDLYWPTLTDERSDFKDVTLFYEEFEDVCALANSCRGMNAREKLLALRARCRGSRLKTYENLYRSAWKSGEVLEDPEAVYERIKSKHLMFSESREEREIRVDAEHVALMKGKLTGHQFEPLFEASVAELEAVGLGKTQRELFLSYLRKVGTSLQREIRSDKRLWGHEDKLRGPQTWEEAHRVVLEYEQREATNKATANAVFTTTGEATRLAADLAKKEKAEKAKRDKANKEANKGKGRGDQVAITSGDPRKDKLCWDYRDHGSCRKGRDCPFSHDKELRRKELEKKGKGKGSDSYPAKGDGKGAKGKGKGGKGKAGDAKRKKSEKQCPYFAKNGACKKGADCDMSHVLATDVGATGSGGGKGSAPSGWAAPSGNSVLNPFAAFCVVTGGLEQAQPAGADVVFASAPRSSSPGVPKKGPFTELDELPKDWWRVVPNEPGGYQYRTVVQILDKKVDAMLDGCAGSNHITEELVVGIINRAAKLGLRPNDKNFPIIQFEKWLYPEYVHGIASGSPVPLKGGVVLRVRLLEGDNPDRAKPGHELFVRCKIASKGTSDFHGLILGGRALDCEARRELGFRPGPMTHVLDSLGVHLPRCENFSAERKDRAYPFRSILSAVDQEAEGHLEPETGPRALVVYAGYEGATLLPGEGALLPVRIAGNWTPEVSSCEVVLPVAGKVEAVPGIWDTGAREGMVLVTPYQEEVVLEEGDPVGELRAGAVVSGTCSCGAVDTVFVSQTAGLEPDTCQECGLEQPSLIGSVCYSCGRKGEIKSTPLQGCKCRAKTPRKARESRKGYGVFATFAVGLAALTAAYAFDPSQYESKSWSRAGASFSSLRREESRARTSFSNPRREEVWATFPGGWVRTHPEAREKLFEFSEEASAPLALNVDQLDSRRVTTGQFLDGESLFWEDSWREGDPWVFKGRPWVGETRFYAVGHGSEGSWRSTMTEPVFHIVEAPGGIDKMAEETPTERYYDALRRSLEKRFPKANQFLLDHLISLEAFLDKSIVFGFSYGVAKAEICKEGGKLLGHIVGRNGSEPDPERAKAVMDFAPLREKLHIQQFLGCSNWLRMYLPAEYGVCSKILTGYQRPDATFPPEGLGYGSTEGCKAVRAIKRMLAKSISLAMIDEASAISGACPLEQVADASGFAVGGTVVQMTRDHTRLKVLLTHSKSLTPPQQAWPDELLENRTKDLQGMAGQLKGFDLEAYLGGDTEDPDIPVAWAIGNDVVPGAASLVDGADPCGGVLVSRLYAGGRGTRQLKVLFLGDYTKHMENASEIVQLRSTLAQAMPGWEIAVRASEGPFEDDVGNTSHLDGATANLKGERQVKRLRVDLLTACAKALRAMGSYLPDFAVGVGQGAVVLGLLRLPLVVEVTLQARNLQRKEIREVVSGWSGVKSIWCVNPRLWRTQAGGDLLKAACPEVSRVFPEEPTKGFGAVTRLPKEESSRQVCDILGLGVLKDISEAPLMNLAVEPGRDVWEHDGRCSCGKRAYVFGRCTTCIEKEASDDFRAAAAAREALEPEGAEAGDGELLAEELMVLSAVPTAPNEPKACFVNFRLVQSWAKAWEDSGHPGGFHDLPGRLGKVAGLAWAKGKNLQLPNCGAEGTPYRAAWCVHEDGTVTVLQSCLKVSQSKRLQASWELSEVNWFNHVLLLSRVCEATWQKGMHSSQWPAEFKRLVWLVGEPTGTVVWDDGIGSEAIGRRRDLGSKRVLMCFQKKEAEGYWSTMSTGIGAIDVEAEIHGPPLRAGDPPSDPCRGTEDGGPTRAERAQDARSFAEVAEFSVTGSLRSALYSSQRQDGSLAGIFRRLGDPYRVGGDGVLERSVTLETGEQVWVVVIPAGQAASNGLTWRRACFQMAHSGALGGHKSSDKTYKVLARTVWWTGMREDVQKWVDRCLVCLKVRSRPRKVEAGVSRCFADHCWQEVSVDFEGPNREDRWGFRYTLTYLDCLSHAVLVAPVRSLSHAEVRRAFGKCIFRSRTLPTLVRSDRGTEFKNAMMAEFLTLLNVQQKFSTAMRPCEMGANERMHQEVQKVLHVILRELANDETDEWSELLPLVEYLLDNTPGPHGYTPRDLERSWSLGLDLEKDLIKESLQFEPVSEWARRQFGQFVQLSRKVSRHWEQASAARAKLANRYRRSLELQVGDRVVWQAPVPRAEGAGRVPWKRGLSGPWEVVSVRGHRLQLRLAADASARPVDAHAEDCVLVPGDMDDEPRASRDVVLEDASADEPLSIGQRVQGERARREFVMQRRGRQFVLRIGDVVAYTKGRKICSFGRVTQVSVEEGLIGVHRYRPVTGSLRVKWVLAFLDEDGEVSETGTRPCLEQIRLKEVVSISRDGTLAASTSRKLDKAGYRLVSEGPAGMLLVQDIPRTEPVSWVQLFAGLVYSATVGAERCPGEAGVLRKWLFSQRATKVHFLELYSGWDLGQRGDRDLVDLLIAWLEPYAIHLGLPCEGYSRIGNGSLTAQDEAMLKHAVEVLRKQKEDERVGTLENPVGSAVFQAAPLVEEIGALDNPKRPWAVVRTDGCQYGMVSRAVNDGSLGQAVEKGQLWVANKELSGFSLFGANDRTR</sequence>
<evidence type="ECO:0000313" key="7">
    <source>
        <dbReference type="Proteomes" id="UP001642464"/>
    </source>
</evidence>
<keyword evidence="2" id="KW-0175">Coiled coil</keyword>
<feature type="domain" description="Integrase catalytic" evidence="5">
    <location>
        <begin position="2248"/>
        <end position="2425"/>
    </location>
</feature>
<keyword evidence="6" id="KW-0378">Hydrolase</keyword>
<dbReference type="InterPro" id="IPR050951">
    <property type="entry name" value="Retrovirus_Pol_polyprotein"/>
</dbReference>
<dbReference type="Gene3D" id="4.10.1000.10">
    <property type="entry name" value="Zinc finger, CCCH-type"/>
    <property type="match status" value="1"/>
</dbReference>
<feature type="region of interest" description="Disordered" evidence="3">
    <location>
        <begin position="39"/>
        <end position="58"/>
    </location>
</feature>
<dbReference type="GO" id="GO:0006508">
    <property type="term" value="P:proteolysis"/>
    <property type="evidence" value="ECO:0007669"/>
    <property type="project" value="UniProtKB-KW"/>
</dbReference>
<dbReference type="Gene3D" id="3.30.420.10">
    <property type="entry name" value="Ribonuclease H-like superfamily/Ribonuclease H"/>
    <property type="match status" value="1"/>
</dbReference>
<dbReference type="InterPro" id="IPR043502">
    <property type="entry name" value="DNA/RNA_pol_sf"/>
</dbReference>
<dbReference type="InterPro" id="IPR036397">
    <property type="entry name" value="RNaseH_sf"/>
</dbReference>
<dbReference type="EMBL" id="CAXAMM010041484">
    <property type="protein sequence ID" value="CAK9099632.1"/>
    <property type="molecule type" value="Genomic_DNA"/>
</dbReference>
<dbReference type="InterPro" id="IPR041588">
    <property type="entry name" value="Integrase_H2C2"/>
</dbReference>
<evidence type="ECO:0000256" key="1">
    <source>
        <dbReference type="PROSITE-ProRule" id="PRU00723"/>
    </source>
</evidence>
<dbReference type="Gene3D" id="1.10.340.70">
    <property type="match status" value="1"/>
</dbReference>
<keyword evidence="1" id="KW-0479">Metal-binding</keyword>
<dbReference type="Proteomes" id="UP001642464">
    <property type="component" value="Unassembled WGS sequence"/>
</dbReference>
<dbReference type="Pfam" id="PF17921">
    <property type="entry name" value="Integrase_H2C2"/>
    <property type="match status" value="1"/>
</dbReference>
<dbReference type="InterPro" id="IPR000571">
    <property type="entry name" value="Znf_CCCH"/>
</dbReference>
<feature type="region of interest" description="Disordered" evidence="3">
    <location>
        <begin position="2091"/>
        <end position="2113"/>
    </location>
</feature>
<feature type="coiled-coil region" evidence="2">
    <location>
        <begin position="284"/>
        <end position="341"/>
    </location>
</feature>
<evidence type="ECO:0000256" key="3">
    <source>
        <dbReference type="SAM" id="MobiDB-lite"/>
    </source>
</evidence>
<feature type="region of interest" description="Disordered" evidence="3">
    <location>
        <begin position="637"/>
        <end position="679"/>
    </location>
</feature>
<keyword evidence="1" id="KW-0863">Zinc-finger</keyword>
<gene>
    <name evidence="6" type="ORF">SCF082_LOCUS46661</name>
</gene>
<evidence type="ECO:0000313" key="6">
    <source>
        <dbReference type="EMBL" id="CAK9099632.1"/>
    </source>
</evidence>
<feature type="compositionally biased region" description="Polar residues" evidence="3">
    <location>
        <begin position="231"/>
        <end position="243"/>
    </location>
</feature>
<feature type="compositionally biased region" description="Basic and acidic residues" evidence="3">
    <location>
        <begin position="571"/>
        <end position="594"/>
    </location>
</feature>
<dbReference type="PANTHER" id="PTHR37984:SF5">
    <property type="entry name" value="PROTEIN NYNRIN-LIKE"/>
    <property type="match status" value="1"/>
</dbReference>
<dbReference type="GO" id="GO:0008233">
    <property type="term" value="F:peptidase activity"/>
    <property type="evidence" value="ECO:0007669"/>
    <property type="project" value="UniProtKB-KW"/>
</dbReference>